<organism evidence="1 2">
    <name type="scientific">Kaistia hirudinis</name>
    <dbReference type="NCBI Taxonomy" id="1293440"/>
    <lineage>
        <taxon>Bacteria</taxon>
        <taxon>Pseudomonadati</taxon>
        <taxon>Pseudomonadota</taxon>
        <taxon>Alphaproteobacteria</taxon>
        <taxon>Hyphomicrobiales</taxon>
        <taxon>Kaistiaceae</taxon>
        <taxon>Kaistia</taxon>
    </lineage>
</organism>
<sequence length="206" mass="22540">MKHRHTRHLHAYWSDLRGDSAAPLRGAIEPADIREVLGDTFILENAPPAAHIPFRLAGTRLCALYGRELKGRSFLGLWSESDMAALSTLLAAIAFDAAGAVIGVESFNERGQSVPAEMILLPLSRGGRIYDRVLGLMVAIERPYWLGLHPIIRQSVTSLRLIWPDERPDFGRGLARPEPAPTPMPPPVLASGRRHGHLVVLDGGRG</sequence>
<dbReference type="PIRSF" id="PIRSF031878">
    <property type="entry name" value="UCP031878"/>
    <property type="match status" value="1"/>
</dbReference>
<keyword evidence="2" id="KW-1185">Reference proteome</keyword>
<proteinExistence type="predicted"/>
<dbReference type="Proteomes" id="UP000553963">
    <property type="component" value="Unassembled WGS sequence"/>
</dbReference>
<name>A0A840AWS1_9HYPH</name>
<dbReference type="EMBL" id="JACIDS010000005">
    <property type="protein sequence ID" value="MBB3932716.1"/>
    <property type="molecule type" value="Genomic_DNA"/>
</dbReference>
<dbReference type="InterPro" id="IPR009922">
    <property type="entry name" value="DUF1457"/>
</dbReference>
<dbReference type="AlphaFoldDB" id="A0A840AWS1"/>
<evidence type="ECO:0000313" key="2">
    <source>
        <dbReference type="Proteomes" id="UP000553963"/>
    </source>
</evidence>
<dbReference type="RefSeq" id="WP_183400389.1">
    <property type="nucleotide sequence ID" value="NZ_JACIDS010000005.1"/>
</dbReference>
<gene>
    <name evidence="1" type="ORF">GGR25_003780</name>
</gene>
<evidence type="ECO:0000313" key="1">
    <source>
        <dbReference type="EMBL" id="MBB3932716.1"/>
    </source>
</evidence>
<accession>A0A840AWS1</accession>
<dbReference type="Pfam" id="PF07310">
    <property type="entry name" value="PAS_5"/>
    <property type="match status" value="1"/>
</dbReference>
<protein>
    <recommendedName>
        <fullName evidence="3">PAS domain-containing protein</fullName>
    </recommendedName>
</protein>
<reference evidence="1 2" key="1">
    <citation type="submission" date="2020-08" db="EMBL/GenBank/DDBJ databases">
        <title>Genomic Encyclopedia of Type Strains, Phase IV (KMG-IV): sequencing the most valuable type-strain genomes for metagenomic binning, comparative biology and taxonomic classification.</title>
        <authorList>
            <person name="Goeker M."/>
        </authorList>
    </citation>
    <scope>NUCLEOTIDE SEQUENCE [LARGE SCALE GENOMIC DNA]</scope>
    <source>
        <strain evidence="1 2">DSM 25966</strain>
    </source>
</reference>
<comment type="caution">
    <text evidence="1">The sequence shown here is derived from an EMBL/GenBank/DDBJ whole genome shotgun (WGS) entry which is preliminary data.</text>
</comment>
<evidence type="ECO:0008006" key="3">
    <source>
        <dbReference type="Google" id="ProtNLM"/>
    </source>
</evidence>